<protein>
    <recommendedName>
        <fullName evidence="2">Elongation factor EFG domain-containing protein</fullName>
    </recommendedName>
</protein>
<dbReference type="EMBL" id="VLTO01000201">
    <property type="protein sequence ID" value="KAA0158498.1"/>
    <property type="molecule type" value="Genomic_DNA"/>
</dbReference>
<dbReference type="InterPro" id="IPR000640">
    <property type="entry name" value="EFG_V-like"/>
</dbReference>
<reference evidence="3 4" key="1">
    <citation type="submission" date="2019-07" db="EMBL/GenBank/DDBJ databases">
        <title>Genomes of Cafeteria roenbergensis.</title>
        <authorList>
            <person name="Fischer M.G."/>
            <person name="Hackl T."/>
            <person name="Roman M."/>
        </authorList>
    </citation>
    <scope>NUCLEOTIDE SEQUENCE [LARGE SCALE GENOMIC DNA]</scope>
    <source>
        <strain evidence="3 4">E4-10P</strain>
    </source>
</reference>
<name>A0A5A8D0D5_CAFRO</name>
<dbReference type="InterPro" id="IPR035647">
    <property type="entry name" value="EFG_III/V"/>
</dbReference>
<organism evidence="3 4">
    <name type="scientific">Cafeteria roenbergensis</name>
    <name type="common">Marine flagellate</name>
    <dbReference type="NCBI Taxonomy" id="33653"/>
    <lineage>
        <taxon>Eukaryota</taxon>
        <taxon>Sar</taxon>
        <taxon>Stramenopiles</taxon>
        <taxon>Bigyra</taxon>
        <taxon>Opalozoa</taxon>
        <taxon>Bicosoecida</taxon>
        <taxon>Cafeteriaceae</taxon>
        <taxon>Cafeteria</taxon>
    </lineage>
</organism>
<dbReference type="Proteomes" id="UP000322899">
    <property type="component" value="Unassembled WGS sequence"/>
</dbReference>
<accession>A0A5A8D0D5</accession>
<evidence type="ECO:0000259" key="2">
    <source>
        <dbReference type="SMART" id="SM00838"/>
    </source>
</evidence>
<sequence>MAAKPSSGAGHGRRAARADRVPGNGRRADHNKRKGQLLDQEAGDMTVTIQALVPLASMFGFSTDLRSSTPGQGRVLHGVQGAPGGFMPDVQQKLIAEFPEDPQGVTPPFGA</sequence>
<feature type="region of interest" description="Disordered" evidence="1">
    <location>
        <begin position="1"/>
        <end position="41"/>
    </location>
</feature>
<dbReference type="SUPFAM" id="SSF54980">
    <property type="entry name" value="EF-G C-terminal domain-like"/>
    <property type="match status" value="1"/>
</dbReference>
<feature type="domain" description="Elongation factor EFG" evidence="2">
    <location>
        <begin position="20"/>
        <end position="95"/>
    </location>
</feature>
<evidence type="ECO:0000256" key="1">
    <source>
        <dbReference type="SAM" id="MobiDB-lite"/>
    </source>
</evidence>
<evidence type="ECO:0000313" key="4">
    <source>
        <dbReference type="Proteomes" id="UP000322899"/>
    </source>
</evidence>
<dbReference type="OrthoDB" id="198619at2759"/>
<gene>
    <name evidence="3" type="ORF">FNF27_08362</name>
</gene>
<evidence type="ECO:0000313" key="3">
    <source>
        <dbReference type="EMBL" id="KAA0158498.1"/>
    </source>
</evidence>
<dbReference type="SMART" id="SM00838">
    <property type="entry name" value="EFG_C"/>
    <property type="match status" value="1"/>
</dbReference>
<dbReference type="Gene3D" id="3.30.70.240">
    <property type="match status" value="1"/>
</dbReference>
<proteinExistence type="predicted"/>
<comment type="caution">
    <text evidence="3">The sequence shown here is derived from an EMBL/GenBank/DDBJ whole genome shotgun (WGS) entry which is preliminary data.</text>
</comment>
<dbReference type="AlphaFoldDB" id="A0A5A8D0D5"/>
<dbReference type="Pfam" id="PF00679">
    <property type="entry name" value="EFG_C"/>
    <property type="match status" value="1"/>
</dbReference>